<dbReference type="EMBL" id="JAQYXL010000001">
    <property type="protein sequence ID" value="MEN3230043.1"/>
    <property type="molecule type" value="Genomic_DNA"/>
</dbReference>
<evidence type="ECO:0000256" key="1">
    <source>
        <dbReference type="SAM" id="Phobius"/>
    </source>
</evidence>
<comment type="caution">
    <text evidence="2">The sequence shown here is derived from an EMBL/GenBank/DDBJ whole genome shotgun (WGS) entry which is preliminary data.</text>
</comment>
<sequence length="73" mass="7500">MSVVLQTIDIETVRYVRVPAGSVPHDDAASRAGTRAAGVVTDLARYQTLPSLQALALAIVAAVATTGLILLGL</sequence>
<organism evidence="2 3">
    <name type="scientific">Methylorubrum rhodesianum</name>
    <dbReference type="NCBI Taxonomy" id="29427"/>
    <lineage>
        <taxon>Bacteria</taxon>
        <taxon>Pseudomonadati</taxon>
        <taxon>Pseudomonadota</taxon>
        <taxon>Alphaproteobacteria</taxon>
        <taxon>Hyphomicrobiales</taxon>
        <taxon>Methylobacteriaceae</taxon>
        <taxon>Methylorubrum</taxon>
    </lineage>
</organism>
<evidence type="ECO:0000313" key="2">
    <source>
        <dbReference type="EMBL" id="MEN3230043.1"/>
    </source>
</evidence>
<keyword evidence="1" id="KW-1133">Transmembrane helix</keyword>
<keyword evidence="3" id="KW-1185">Reference proteome</keyword>
<protein>
    <submittedName>
        <fullName evidence="2">Uncharacterized protein</fullName>
    </submittedName>
</protein>
<reference evidence="2 3" key="1">
    <citation type="journal article" date="2023" name="PLoS ONE">
        <title>Complete genome assembly of Hawai'i environmental nontuberculous mycobacteria reveals unexpected co-isolation with methylobacteria.</title>
        <authorList>
            <person name="Hendrix J."/>
            <person name="Epperson L.E."/>
            <person name="Tong E.I."/>
            <person name="Chan Y.L."/>
            <person name="Hasan N.A."/>
            <person name="Dawrs S.N."/>
            <person name="Norton G.J."/>
            <person name="Virdi R."/>
            <person name="Crooks J.L."/>
            <person name="Chan E.D."/>
            <person name="Honda J.R."/>
            <person name="Strong M."/>
        </authorList>
    </citation>
    <scope>NUCLEOTIDE SEQUENCE [LARGE SCALE GENOMIC DNA]</scope>
    <source>
        <strain evidence="2 3">NJH_HI01</strain>
    </source>
</reference>
<gene>
    <name evidence="2" type="ORF">PUR21_20680</name>
</gene>
<name>A0ABU9ZFD5_9HYPH</name>
<accession>A0ABU9ZFD5</accession>
<evidence type="ECO:0000313" key="3">
    <source>
        <dbReference type="Proteomes" id="UP001404845"/>
    </source>
</evidence>
<dbReference type="RefSeq" id="WP_017484667.1">
    <property type="nucleotide sequence ID" value="NZ_JACHOS010000014.1"/>
</dbReference>
<feature type="transmembrane region" description="Helical" evidence="1">
    <location>
        <begin position="52"/>
        <end position="71"/>
    </location>
</feature>
<dbReference type="Proteomes" id="UP001404845">
    <property type="component" value="Unassembled WGS sequence"/>
</dbReference>
<keyword evidence="1" id="KW-0472">Membrane</keyword>
<keyword evidence="1" id="KW-0812">Transmembrane</keyword>
<proteinExistence type="predicted"/>